<organism evidence="2">
    <name type="scientific">marine sediment metagenome</name>
    <dbReference type="NCBI Taxonomy" id="412755"/>
    <lineage>
        <taxon>unclassified sequences</taxon>
        <taxon>metagenomes</taxon>
        <taxon>ecological metagenomes</taxon>
    </lineage>
</organism>
<dbReference type="PANTHER" id="PTHR48267:SF1">
    <property type="entry name" value="BILIRUBIN OXIDASE"/>
    <property type="match status" value="1"/>
</dbReference>
<dbReference type="PANTHER" id="PTHR48267">
    <property type="entry name" value="CUPREDOXIN SUPERFAMILY PROTEIN"/>
    <property type="match status" value="1"/>
</dbReference>
<sequence>MKKWQNPTSFIVYLSAIVLAVSAVVGTTDEGEGGPLDPKLIPKFVDPLVIPPAMRPHGQGKKITTYRIAVREFDQQVLPSKGWGGDPNTPFPKTTVWGYGRAGDPLPGSGEASSFNFPAFTVETRTNARVQVTWINQLVDDPDSDQPQFLPHLLPVDQTLHWSNPPGPPDTRGNDPSPYLGPVPMVTHVHGAHVADHSDGFPEAWYLP</sequence>
<feature type="region of interest" description="Disordered" evidence="1">
    <location>
        <begin position="158"/>
        <end position="183"/>
    </location>
</feature>
<proteinExistence type="predicted"/>
<evidence type="ECO:0000313" key="2">
    <source>
        <dbReference type="EMBL" id="KKL04417.1"/>
    </source>
</evidence>
<accession>A0A0F9AS00</accession>
<dbReference type="EMBL" id="LAZR01044531">
    <property type="protein sequence ID" value="KKL04417.1"/>
    <property type="molecule type" value="Genomic_DNA"/>
</dbReference>
<protein>
    <submittedName>
        <fullName evidence="2">Uncharacterized protein</fullName>
    </submittedName>
</protein>
<dbReference type="SUPFAM" id="SSF49503">
    <property type="entry name" value="Cupredoxins"/>
    <property type="match status" value="1"/>
</dbReference>
<reference evidence="2" key="1">
    <citation type="journal article" date="2015" name="Nature">
        <title>Complex archaea that bridge the gap between prokaryotes and eukaryotes.</title>
        <authorList>
            <person name="Spang A."/>
            <person name="Saw J.H."/>
            <person name="Jorgensen S.L."/>
            <person name="Zaremba-Niedzwiedzka K."/>
            <person name="Martijn J."/>
            <person name="Lind A.E."/>
            <person name="van Eijk R."/>
            <person name="Schleper C."/>
            <person name="Guy L."/>
            <person name="Ettema T.J."/>
        </authorList>
    </citation>
    <scope>NUCLEOTIDE SEQUENCE</scope>
</reference>
<name>A0A0F9AS00_9ZZZZ</name>
<feature type="non-terminal residue" evidence="2">
    <location>
        <position position="208"/>
    </location>
</feature>
<dbReference type="AlphaFoldDB" id="A0A0F9AS00"/>
<dbReference type="InterPro" id="IPR008972">
    <property type="entry name" value="Cupredoxin"/>
</dbReference>
<dbReference type="InterPro" id="IPR045087">
    <property type="entry name" value="Cu-oxidase_fam"/>
</dbReference>
<dbReference type="Gene3D" id="2.60.40.420">
    <property type="entry name" value="Cupredoxins - blue copper proteins"/>
    <property type="match status" value="1"/>
</dbReference>
<gene>
    <name evidence="2" type="ORF">LCGC14_2616280</name>
</gene>
<evidence type="ECO:0000256" key="1">
    <source>
        <dbReference type="SAM" id="MobiDB-lite"/>
    </source>
</evidence>
<comment type="caution">
    <text evidence="2">The sequence shown here is derived from an EMBL/GenBank/DDBJ whole genome shotgun (WGS) entry which is preliminary data.</text>
</comment>